<protein>
    <submittedName>
        <fullName evidence="3">Uncharacterized protein</fullName>
    </submittedName>
</protein>
<keyword evidence="2" id="KW-0812">Transmembrane</keyword>
<dbReference type="EMBL" id="BPMK01000008">
    <property type="protein sequence ID" value="GIZ51991.1"/>
    <property type="molecule type" value="Genomic_DNA"/>
</dbReference>
<keyword evidence="2" id="KW-1133">Transmembrane helix</keyword>
<comment type="caution">
    <text evidence="3">The sequence shown here is derived from an EMBL/GenBank/DDBJ whole genome shotgun (WGS) entry which is preliminary data.</text>
</comment>
<dbReference type="RefSeq" id="WP_220808159.1">
    <property type="nucleotide sequence ID" value="NZ_BPMK01000008.1"/>
</dbReference>
<keyword evidence="4" id="KW-1185">Reference proteome</keyword>
<feature type="transmembrane region" description="Helical" evidence="2">
    <location>
        <begin position="13"/>
        <end position="38"/>
    </location>
</feature>
<evidence type="ECO:0000256" key="2">
    <source>
        <dbReference type="SAM" id="Phobius"/>
    </source>
</evidence>
<proteinExistence type="predicted"/>
<feature type="compositionally biased region" description="Basic and acidic residues" evidence="1">
    <location>
        <begin position="56"/>
        <end position="65"/>
    </location>
</feature>
<sequence>MTGWTDDLETVSFFMQAALVLLGLHLSVLAGLLARWLFERVAVARPPESAPETGEAPERVLPKAA</sequence>
<gene>
    <name evidence="3" type="ORF">NCCP691_20050</name>
</gene>
<evidence type="ECO:0000256" key="1">
    <source>
        <dbReference type="SAM" id="MobiDB-lite"/>
    </source>
</evidence>
<organism evidence="3 4">
    <name type="scientific">Noviherbaspirillum aridicola</name>
    <dbReference type="NCBI Taxonomy" id="2849687"/>
    <lineage>
        <taxon>Bacteria</taxon>
        <taxon>Pseudomonadati</taxon>
        <taxon>Pseudomonadota</taxon>
        <taxon>Betaproteobacteria</taxon>
        <taxon>Burkholderiales</taxon>
        <taxon>Oxalobacteraceae</taxon>
        <taxon>Noviherbaspirillum</taxon>
    </lineage>
</organism>
<evidence type="ECO:0000313" key="4">
    <source>
        <dbReference type="Proteomes" id="UP000887222"/>
    </source>
</evidence>
<evidence type="ECO:0000313" key="3">
    <source>
        <dbReference type="EMBL" id="GIZ51991.1"/>
    </source>
</evidence>
<feature type="region of interest" description="Disordered" evidence="1">
    <location>
        <begin position="46"/>
        <end position="65"/>
    </location>
</feature>
<keyword evidence="2" id="KW-0472">Membrane</keyword>
<accession>A0ABQ4Q469</accession>
<name>A0ABQ4Q469_9BURK</name>
<dbReference type="Proteomes" id="UP000887222">
    <property type="component" value="Unassembled WGS sequence"/>
</dbReference>
<reference evidence="3 4" key="1">
    <citation type="journal article" date="2022" name="Int. J. Syst. Evol. Microbiol.">
        <title>Noviherbaspirillum aridicola sp. nov., isolated from an arid soil in Pakistan.</title>
        <authorList>
            <person name="Khan I.U."/>
            <person name="Saqib M."/>
            <person name="Amin A."/>
            <person name="Hussain F."/>
            <person name="Li L."/>
            <person name="Liu Y.H."/>
            <person name="Fang B.Z."/>
            <person name="Ahmed I."/>
            <person name="Li W.J."/>
        </authorList>
    </citation>
    <scope>NUCLEOTIDE SEQUENCE [LARGE SCALE GENOMIC DNA]</scope>
    <source>
        <strain evidence="3 4">NCCP-691</strain>
    </source>
</reference>